<gene>
    <name evidence="2" type="ORF">B456_009G215000</name>
</gene>
<dbReference type="OMA" id="FRIGISW"/>
<dbReference type="Proteomes" id="UP000032304">
    <property type="component" value="Chromosome 9"/>
</dbReference>
<organism evidence="2 3">
    <name type="scientific">Gossypium raimondii</name>
    <name type="common">Peruvian cotton</name>
    <name type="synonym">Gossypium klotzschianum subsp. raimondii</name>
    <dbReference type="NCBI Taxonomy" id="29730"/>
    <lineage>
        <taxon>Eukaryota</taxon>
        <taxon>Viridiplantae</taxon>
        <taxon>Streptophyta</taxon>
        <taxon>Embryophyta</taxon>
        <taxon>Tracheophyta</taxon>
        <taxon>Spermatophyta</taxon>
        <taxon>Magnoliopsida</taxon>
        <taxon>eudicotyledons</taxon>
        <taxon>Gunneridae</taxon>
        <taxon>Pentapetalae</taxon>
        <taxon>rosids</taxon>
        <taxon>malvids</taxon>
        <taxon>Malvales</taxon>
        <taxon>Malvaceae</taxon>
        <taxon>Malvoideae</taxon>
        <taxon>Gossypium</taxon>
    </lineage>
</organism>
<keyword evidence="1" id="KW-1133">Transmembrane helix</keyword>
<protein>
    <submittedName>
        <fullName evidence="2">Uncharacterized protein</fullName>
    </submittedName>
</protein>
<dbReference type="EMBL" id="CM001748">
    <property type="protein sequence ID" value="KJB58560.1"/>
    <property type="molecule type" value="Genomic_DNA"/>
</dbReference>
<evidence type="ECO:0000313" key="2">
    <source>
        <dbReference type="EMBL" id="KJB58560.1"/>
    </source>
</evidence>
<feature type="transmembrane region" description="Helical" evidence="1">
    <location>
        <begin position="22"/>
        <end position="44"/>
    </location>
</feature>
<proteinExistence type="predicted"/>
<keyword evidence="1" id="KW-0812">Transmembrane</keyword>
<dbReference type="Gramene" id="KJB58560">
    <property type="protein sequence ID" value="KJB58560"/>
    <property type="gene ID" value="B456_009G215000"/>
</dbReference>
<reference evidence="2 3" key="1">
    <citation type="journal article" date="2012" name="Nature">
        <title>Repeated polyploidization of Gossypium genomes and the evolution of spinnable cotton fibres.</title>
        <authorList>
            <person name="Paterson A.H."/>
            <person name="Wendel J.F."/>
            <person name="Gundlach H."/>
            <person name="Guo H."/>
            <person name="Jenkins J."/>
            <person name="Jin D."/>
            <person name="Llewellyn D."/>
            <person name="Showmaker K.C."/>
            <person name="Shu S."/>
            <person name="Udall J."/>
            <person name="Yoo M.J."/>
            <person name="Byers R."/>
            <person name="Chen W."/>
            <person name="Doron-Faigenboim A."/>
            <person name="Duke M.V."/>
            <person name="Gong L."/>
            <person name="Grimwood J."/>
            <person name="Grover C."/>
            <person name="Grupp K."/>
            <person name="Hu G."/>
            <person name="Lee T.H."/>
            <person name="Li J."/>
            <person name="Lin L."/>
            <person name="Liu T."/>
            <person name="Marler B.S."/>
            <person name="Page J.T."/>
            <person name="Roberts A.W."/>
            <person name="Romanel E."/>
            <person name="Sanders W.S."/>
            <person name="Szadkowski E."/>
            <person name="Tan X."/>
            <person name="Tang H."/>
            <person name="Xu C."/>
            <person name="Wang J."/>
            <person name="Wang Z."/>
            <person name="Zhang D."/>
            <person name="Zhang L."/>
            <person name="Ashrafi H."/>
            <person name="Bedon F."/>
            <person name="Bowers J.E."/>
            <person name="Brubaker C.L."/>
            <person name="Chee P.W."/>
            <person name="Das S."/>
            <person name="Gingle A.R."/>
            <person name="Haigler C.H."/>
            <person name="Harker D."/>
            <person name="Hoffmann L.V."/>
            <person name="Hovav R."/>
            <person name="Jones D.C."/>
            <person name="Lemke C."/>
            <person name="Mansoor S."/>
            <person name="ur Rahman M."/>
            <person name="Rainville L.N."/>
            <person name="Rambani A."/>
            <person name="Reddy U.K."/>
            <person name="Rong J.K."/>
            <person name="Saranga Y."/>
            <person name="Scheffler B.E."/>
            <person name="Scheffler J.A."/>
            <person name="Stelly D.M."/>
            <person name="Triplett B.A."/>
            <person name="Van Deynze A."/>
            <person name="Vaslin M.F."/>
            <person name="Waghmare V.N."/>
            <person name="Walford S.A."/>
            <person name="Wright R.J."/>
            <person name="Zaki E.A."/>
            <person name="Zhang T."/>
            <person name="Dennis E.S."/>
            <person name="Mayer K.F."/>
            <person name="Peterson D.G."/>
            <person name="Rokhsar D.S."/>
            <person name="Wang X."/>
            <person name="Schmutz J."/>
        </authorList>
    </citation>
    <scope>NUCLEOTIDE SEQUENCE [LARGE SCALE GENOMIC DNA]</scope>
</reference>
<keyword evidence="3" id="KW-1185">Reference proteome</keyword>
<evidence type="ECO:0000313" key="3">
    <source>
        <dbReference type="Proteomes" id="UP000032304"/>
    </source>
</evidence>
<sequence length="104" mass="11654">MVGGVAPGLLVVFHNSSELVSFFRIGISWILSLFSLKPLFSWWFDFGASQDLAGLAFRPSLVSLHQTFFWWAILPMFGFLVSIVAIWTSLSGFTMACMPFGQLR</sequence>
<dbReference type="AlphaFoldDB" id="A0A0D2URM5"/>
<name>A0A0D2URM5_GOSRA</name>
<feature type="transmembrane region" description="Helical" evidence="1">
    <location>
        <begin position="68"/>
        <end position="90"/>
    </location>
</feature>
<evidence type="ECO:0000256" key="1">
    <source>
        <dbReference type="SAM" id="Phobius"/>
    </source>
</evidence>
<accession>A0A0D2URM5</accession>
<keyword evidence="1" id="KW-0472">Membrane</keyword>